<proteinExistence type="predicted"/>
<evidence type="ECO:0000313" key="2">
    <source>
        <dbReference type="Proteomes" id="UP000199226"/>
    </source>
</evidence>
<gene>
    <name evidence="1" type="ORF">SAMN05421813_13716</name>
</gene>
<organism evidence="1 2">
    <name type="scientific">Daejeonella rubra</name>
    <dbReference type="NCBI Taxonomy" id="990371"/>
    <lineage>
        <taxon>Bacteria</taxon>
        <taxon>Pseudomonadati</taxon>
        <taxon>Bacteroidota</taxon>
        <taxon>Sphingobacteriia</taxon>
        <taxon>Sphingobacteriales</taxon>
        <taxon>Sphingobacteriaceae</taxon>
        <taxon>Daejeonella</taxon>
    </lineage>
</organism>
<reference evidence="2" key="1">
    <citation type="submission" date="2016-10" db="EMBL/GenBank/DDBJ databases">
        <authorList>
            <person name="Varghese N."/>
            <person name="Submissions S."/>
        </authorList>
    </citation>
    <scope>NUCLEOTIDE SEQUENCE [LARGE SCALE GENOMIC DNA]</scope>
    <source>
        <strain evidence="2">DSM 24536</strain>
    </source>
</reference>
<dbReference type="Proteomes" id="UP000199226">
    <property type="component" value="Unassembled WGS sequence"/>
</dbReference>
<evidence type="ECO:0000313" key="1">
    <source>
        <dbReference type="EMBL" id="SDN06403.1"/>
    </source>
</evidence>
<name>A0A1G9YDC0_9SPHI</name>
<accession>A0A1G9YDC0</accession>
<dbReference type="RefSeq" id="WP_090706905.1">
    <property type="nucleotide sequence ID" value="NZ_FNHH01000037.1"/>
</dbReference>
<sequence>MAENKFRKAPFEIVNEGLEEMHYAFSDIVQSFIKLRGLAKFNQDEKALPWLQDLENDAYGVKEKVEKMNLLFQPYLKPHLDAITNCLDAELRRIQILKLCLVENQKYEYVAQLRDLQNDIERMKCRIKDMT</sequence>
<keyword evidence="2" id="KW-1185">Reference proteome</keyword>
<protein>
    <submittedName>
        <fullName evidence="1">Uncharacterized protein</fullName>
    </submittedName>
</protein>
<dbReference type="EMBL" id="FNHH01000037">
    <property type="protein sequence ID" value="SDN06403.1"/>
    <property type="molecule type" value="Genomic_DNA"/>
</dbReference>
<dbReference type="AlphaFoldDB" id="A0A1G9YDC0"/>